<feature type="domain" description="BTB" evidence="1">
    <location>
        <begin position="14"/>
        <end position="84"/>
    </location>
</feature>
<dbReference type="PANTHER" id="PTHR47843">
    <property type="entry name" value="BTB DOMAIN-CONTAINING PROTEIN-RELATED"/>
    <property type="match status" value="1"/>
</dbReference>
<reference evidence="2 3" key="1">
    <citation type="journal article" date="2017" name="Biotechnol. Biofuels">
        <title>Differential beta-glucosidase expression as a function of carbon source availability in Talaromyces amestolkiae: a genomic and proteomic approach.</title>
        <authorList>
            <person name="de Eugenio L.I."/>
            <person name="Mendez-Liter J.A."/>
            <person name="Nieto-Dominguez M."/>
            <person name="Alonso L."/>
            <person name="Gil-Munoz J."/>
            <person name="Barriuso J."/>
            <person name="Prieto A."/>
            <person name="Martinez M.J."/>
        </authorList>
    </citation>
    <scope>NUCLEOTIDE SEQUENCE [LARGE SCALE GENOMIC DNA]</scope>
    <source>
        <strain evidence="2 3">CIB</strain>
    </source>
</reference>
<dbReference type="OrthoDB" id="9997739at2759"/>
<gene>
    <name evidence="2" type="ORF">BHQ10_003672</name>
</gene>
<evidence type="ECO:0000313" key="3">
    <source>
        <dbReference type="Proteomes" id="UP000249363"/>
    </source>
</evidence>
<dbReference type="InterPro" id="IPR011333">
    <property type="entry name" value="SKP1/BTB/POZ_sf"/>
</dbReference>
<organism evidence="2 3">
    <name type="scientific">Talaromyces amestolkiae</name>
    <dbReference type="NCBI Taxonomy" id="1196081"/>
    <lineage>
        <taxon>Eukaryota</taxon>
        <taxon>Fungi</taxon>
        <taxon>Dikarya</taxon>
        <taxon>Ascomycota</taxon>
        <taxon>Pezizomycotina</taxon>
        <taxon>Eurotiomycetes</taxon>
        <taxon>Eurotiomycetidae</taxon>
        <taxon>Eurotiales</taxon>
        <taxon>Trichocomaceae</taxon>
        <taxon>Talaromyces</taxon>
        <taxon>Talaromyces sect. Talaromyces</taxon>
    </lineage>
</organism>
<evidence type="ECO:0000313" key="2">
    <source>
        <dbReference type="EMBL" id="RAO67660.1"/>
    </source>
</evidence>
<dbReference type="EMBL" id="MIKG01000006">
    <property type="protein sequence ID" value="RAO67660.1"/>
    <property type="molecule type" value="Genomic_DNA"/>
</dbReference>
<dbReference type="Proteomes" id="UP000249363">
    <property type="component" value="Unassembled WGS sequence"/>
</dbReference>
<proteinExistence type="predicted"/>
<dbReference type="RefSeq" id="XP_040732176.1">
    <property type="nucleotide sequence ID" value="XM_040875954.1"/>
</dbReference>
<dbReference type="InterPro" id="IPR000210">
    <property type="entry name" value="BTB/POZ_dom"/>
</dbReference>
<dbReference type="PANTHER" id="PTHR47843:SF5">
    <property type="entry name" value="BTB_POZ DOMAIN PROTEIN"/>
    <property type="match status" value="1"/>
</dbReference>
<comment type="caution">
    <text evidence="2">The sequence shown here is derived from an EMBL/GenBank/DDBJ whole genome shotgun (WGS) entry which is preliminary data.</text>
</comment>
<evidence type="ECO:0000259" key="1">
    <source>
        <dbReference type="PROSITE" id="PS50097"/>
    </source>
</evidence>
<sequence>MKLSKTTWRIIRSSQFIFLVGNEKTRLSIHAGIVQAISDPLRALIDNGHLTESITGCVTLDDVEEETFIGFCEYAYTGAYVTPELSFGQDQEITSDSGWFKSAKESNGVPVKQSEEPAVEDAELDRTSDHLDGWGLSNAKKLKRPRKKKSAFYYDGIEGEQPEEPPGEITIIYPYEELWKRFRLRKFDSGPASFSPNPNILFHAKLWVFATKYLIEPLRQQCLRSLHRDLSSFSLNRKNRSLIFDLLDLTYAHTGRLEVDGRSALRDLVIHYVACEIRTLADDEKLTELLDSDAEIGSDLVMKLVT</sequence>
<dbReference type="GeneID" id="63792888"/>
<dbReference type="AlphaFoldDB" id="A0A364KVT5"/>
<dbReference type="PROSITE" id="PS50097">
    <property type="entry name" value="BTB"/>
    <property type="match status" value="1"/>
</dbReference>
<dbReference type="STRING" id="1196081.A0A364KVT5"/>
<name>A0A364KVT5_TALAM</name>
<keyword evidence="3" id="KW-1185">Reference proteome</keyword>
<protein>
    <recommendedName>
        <fullName evidence="1">BTB domain-containing protein</fullName>
    </recommendedName>
</protein>
<dbReference type="Gene3D" id="3.30.710.10">
    <property type="entry name" value="Potassium Channel Kv1.1, Chain A"/>
    <property type="match status" value="1"/>
</dbReference>
<accession>A0A364KVT5</accession>
<dbReference type="SUPFAM" id="SSF54695">
    <property type="entry name" value="POZ domain"/>
    <property type="match status" value="1"/>
</dbReference>